<evidence type="ECO:0000256" key="6">
    <source>
        <dbReference type="ARBA" id="ARBA00022634"/>
    </source>
</evidence>
<dbReference type="OrthoDB" id="9762933at2"/>
<keyword evidence="6 15" id="KW-0237">DNA synthesis</keyword>
<comment type="catalytic activity">
    <reaction evidence="14 15">
        <text>a 2'-deoxyribonucleoside 5'-diphosphate + [thioredoxin]-disulfide + H2O = a ribonucleoside 5'-diphosphate + [thioredoxin]-dithiol</text>
        <dbReference type="Rhea" id="RHEA:23252"/>
        <dbReference type="Rhea" id="RHEA-COMP:10698"/>
        <dbReference type="Rhea" id="RHEA-COMP:10700"/>
        <dbReference type="ChEBI" id="CHEBI:15377"/>
        <dbReference type="ChEBI" id="CHEBI:29950"/>
        <dbReference type="ChEBI" id="CHEBI:50058"/>
        <dbReference type="ChEBI" id="CHEBI:57930"/>
        <dbReference type="ChEBI" id="CHEBI:73316"/>
        <dbReference type="EC" id="1.17.4.1"/>
    </reaction>
</comment>
<dbReference type="Pfam" id="PF14528">
    <property type="entry name" value="LAGLIDADG_3"/>
    <property type="match status" value="1"/>
</dbReference>
<dbReference type="GO" id="GO:0031419">
    <property type="term" value="F:cobalamin binding"/>
    <property type="evidence" value="ECO:0007669"/>
    <property type="project" value="UniProtKB-KW"/>
</dbReference>
<dbReference type="SUPFAM" id="SSF51998">
    <property type="entry name" value="PFL-like glycyl radical enzymes"/>
    <property type="match status" value="1"/>
</dbReference>
<dbReference type="EMBL" id="SGWQ01000016">
    <property type="protein sequence ID" value="RZS30581.1"/>
    <property type="molecule type" value="Genomic_DNA"/>
</dbReference>
<dbReference type="InterPro" id="IPR027434">
    <property type="entry name" value="Homing_endonucl"/>
</dbReference>
<dbReference type="Gene3D" id="2.170.16.10">
    <property type="entry name" value="Hedgehog/Intein (Hint) domain"/>
    <property type="match status" value="1"/>
</dbReference>
<evidence type="ECO:0000256" key="11">
    <source>
        <dbReference type="ARBA" id="ARBA00023157"/>
    </source>
</evidence>
<dbReference type="InterPro" id="IPR013344">
    <property type="entry name" value="RNR_NrdJ/NrdZ"/>
</dbReference>
<dbReference type="InterPro" id="IPR003587">
    <property type="entry name" value="Hint_dom_N"/>
</dbReference>
<evidence type="ECO:0000259" key="17">
    <source>
        <dbReference type="PROSITE" id="PS50819"/>
    </source>
</evidence>
<comment type="cofactor">
    <cofactor evidence="1 15">
        <name>adenosylcob(III)alamin</name>
        <dbReference type="ChEBI" id="CHEBI:18408"/>
    </cofactor>
</comment>
<dbReference type="PANTHER" id="PTHR43371:SF1">
    <property type="entry name" value="RIBONUCLEOSIDE-DIPHOSPHATE REDUCTASE"/>
    <property type="match status" value="1"/>
</dbReference>
<protein>
    <recommendedName>
        <fullName evidence="4 15">Vitamin B12-dependent ribonucleotide reductase</fullName>
        <ecNumber evidence="3 15">1.17.4.1</ecNumber>
    </recommendedName>
</protein>
<dbReference type="PROSITE" id="PS50817">
    <property type="entry name" value="INTEIN_N_TER"/>
    <property type="match status" value="1"/>
</dbReference>
<proteinExistence type="inferred from homology"/>
<feature type="region of interest" description="Disordered" evidence="16">
    <location>
        <begin position="1"/>
        <end position="20"/>
    </location>
</feature>
<dbReference type="Gene3D" id="3.20.70.20">
    <property type="match status" value="2"/>
</dbReference>
<dbReference type="GO" id="GO:0050897">
    <property type="term" value="F:cobalt ion binding"/>
    <property type="evidence" value="ECO:0007669"/>
    <property type="project" value="InterPro"/>
</dbReference>
<dbReference type="InterPro" id="IPR050862">
    <property type="entry name" value="RdRp_reductase_class-2"/>
</dbReference>
<evidence type="ECO:0000256" key="12">
    <source>
        <dbReference type="ARBA" id="ARBA00023285"/>
    </source>
</evidence>
<dbReference type="InterPro" id="IPR036844">
    <property type="entry name" value="Hint_dom_sf"/>
</dbReference>
<accession>A0A4Q7KFX5</accession>
<dbReference type="InterPro" id="IPR000788">
    <property type="entry name" value="RNR_lg_C"/>
</dbReference>
<comment type="similarity">
    <text evidence="2 15">Belongs to the ribonucleoside diphosphate reductase class-2 family.</text>
</comment>
<dbReference type="GO" id="GO:0004748">
    <property type="term" value="F:ribonucleoside-diphosphate reductase activity, thioredoxin disulfide as acceptor"/>
    <property type="evidence" value="ECO:0007669"/>
    <property type="project" value="UniProtKB-EC"/>
</dbReference>
<evidence type="ECO:0000256" key="2">
    <source>
        <dbReference type="ARBA" id="ARBA00007405"/>
    </source>
</evidence>
<comment type="function">
    <text evidence="13 15">Catalyzes the reduction of ribonucleotides to deoxyribonucleotides. May function to provide a pool of deoxyribonucleotide precursors for DNA repair during oxygen limitation and/or for immediate growth after restoration of oxygen.</text>
</comment>
<keyword evidence="11" id="KW-1015">Disulfide bond</keyword>
<evidence type="ECO:0000256" key="13">
    <source>
        <dbReference type="ARBA" id="ARBA00025437"/>
    </source>
</evidence>
<feature type="compositionally biased region" description="Low complexity" evidence="16">
    <location>
        <begin position="1"/>
        <end position="16"/>
    </location>
</feature>
<dbReference type="SUPFAM" id="SSF51294">
    <property type="entry name" value="Hedgehog/intein (Hint) domain"/>
    <property type="match status" value="1"/>
</dbReference>
<keyword evidence="10 15" id="KW-0560">Oxidoreductase</keyword>
<dbReference type="SUPFAM" id="SSF55608">
    <property type="entry name" value="Homing endonucleases"/>
    <property type="match status" value="1"/>
</dbReference>
<feature type="domain" description="DOD-type homing endonuclease" evidence="17">
    <location>
        <begin position="276"/>
        <end position="420"/>
    </location>
</feature>
<keyword evidence="9" id="KW-0651">Protein splicing</keyword>
<dbReference type="GO" id="GO:0004519">
    <property type="term" value="F:endonuclease activity"/>
    <property type="evidence" value="ECO:0007669"/>
    <property type="project" value="InterPro"/>
</dbReference>
<gene>
    <name evidence="18" type="ORF">EV193_116102</name>
</gene>
<dbReference type="InterPro" id="IPR024434">
    <property type="entry name" value="TSCPD_dom"/>
</dbReference>
<dbReference type="InterPro" id="IPR006141">
    <property type="entry name" value="Intein_N"/>
</dbReference>
<dbReference type="PROSITE" id="PS50818">
    <property type="entry name" value="INTEIN_C_TER"/>
    <property type="match status" value="1"/>
</dbReference>
<dbReference type="GO" id="GO:0000166">
    <property type="term" value="F:nucleotide binding"/>
    <property type="evidence" value="ECO:0007669"/>
    <property type="project" value="UniProtKB-KW"/>
</dbReference>
<dbReference type="PRINTS" id="PR01183">
    <property type="entry name" value="RIBORDTASEM1"/>
</dbReference>
<name>A0A4Q7KFX5_9PSEU</name>
<dbReference type="InterPro" id="IPR004042">
    <property type="entry name" value="Intein_endonuc_central"/>
</dbReference>
<dbReference type="NCBIfam" id="TIGR02504">
    <property type="entry name" value="NrdJ_Z"/>
    <property type="match status" value="1"/>
</dbReference>
<dbReference type="PROSITE" id="PS50819">
    <property type="entry name" value="INTEIN_ENDONUCLEASE"/>
    <property type="match status" value="1"/>
</dbReference>
<sequence>MTETVGTAATGGAADGSVNGSGGGLRVRRVYTTEGVHPYDEVTWEHRDVVMTNWRDGSVNFEQRGVEFPEFWSVNAVNIVTSKYFRGAVGTPQREHSLKQLIDRVVKTYVGAGEKHGYFATPEDTEIFEHELTWMLMHQVFSFNSPVWFNVGTSSPQQVSACLSYDTLVSTPAGLIPIGRLVEDDAVGTKVYDAHGVTRILATKANGVKDVYRLHAKAGYTLDVTADHLVWKATGDGTGQFVEAGTLRPGDQLEWHRRESYGEGEFTFNDMWEAALAGWLQADGSVACYDGRLRIEAITVTDAELDWVRGTIDQVFPGAYWSETKVPTQSTELDCRRTKLYGKQLRPFVEKWDLLRRGVDMEVPPALFTAPLPVVTAYLQSLFQAEGYVSARERSTLVGLDMVGEKHVRGVQSLLMRYGIFSRVRFKRDVRDNRLGCWSLGIQNAGDRLTFATEIGFIDPVKAAKLESSFDKPGRATRPTKRLEIDRIESLGAMDVYDIQTESGEFLAGNLRVHNCFILAVDDTMDSILNWYKEEGLIFKGGSGAGLNLSRIRSSKELLSSGGTASGPVSFMRGADASAGTIKSGGATRRAAKMVVLDVDHPDVEEFIETKAREENKIRALRDAGFDMDLGGTDITSVQYQNANNSVRVSDEFMHAVESSGEFGLRSRTTGEAIETVDAKKLFRKLATAAWECADPGIQYDDTINAWHTCPESGRITASNPCSEYMHLDNSSCNLASLNLMKFLREDGTFDAETFAKAVEIVITAMDISITFADFPTDPIGETTRKFRQLGIGYANLGALLMATGHAYDSDGGRALSASITSLMTGTAYRRSAELAAVVGPYEGYKRNADAHQKVMRRHAAANDLIRTYHSNDATVQQLATREWQAGLEIGARKGWRNAQASVLAPTGTIGLMMDCDTTGIEPDLALVKFKKLVGGGSMQIVNQTVPRALTSLGYQDEQVEAIVEYVAEHGHVIDAPGLRREHYDVFDCAMGERSIQPMGHVRMMAAVQPFLSGAISKTVNMPEAATVEEVEEIYFEGWKLGLKALAIYRDNCKVGQPLSAGKGGTKEAEPEKIVEYRPVRKRLPKKRPSQTVSFTVGGAEGYLHAGSYPDDGLGEIFVKLGKQGSTLAGVMDAFATSISVGLQYGIPLEFYVSKFQNLRFEPAGMTDDPDVRIATSLMDYLFRRLALDYLPYEKRAQLGIFTADERSAQVASDYGDFGGDSTDVDLEALSTSVDASSTARPAVESTVDAEPEVREAHSSTELLELQLGKAADAPLCMTCGTKMRPAGSCYVCEGCGSTSGCS</sequence>
<dbReference type="InterPro" id="IPR013678">
    <property type="entry name" value="RNR_2_N"/>
</dbReference>
<dbReference type="Pfam" id="PF02867">
    <property type="entry name" value="Ribonuc_red_lgC"/>
    <property type="match status" value="1"/>
</dbReference>
<reference evidence="18 19" key="1">
    <citation type="submission" date="2019-02" db="EMBL/GenBank/DDBJ databases">
        <title>Genomic Encyclopedia of Type Strains, Phase IV (KMG-IV): sequencing the most valuable type-strain genomes for metagenomic binning, comparative biology and taxonomic classification.</title>
        <authorList>
            <person name="Goeker M."/>
        </authorList>
    </citation>
    <scope>NUCLEOTIDE SEQUENCE [LARGE SCALE GENOMIC DNA]</scope>
    <source>
        <strain evidence="18 19">DSM 101727</strain>
    </source>
</reference>
<evidence type="ECO:0000256" key="15">
    <source>
        <dbReference type="RuleBase" id="RU364064"/>
    </source>
</evidence>
<dbReference type="PANTHER" id="PTHR43371">
    <property type="entry name" value="VITAMIN B12-DEPENDENT RIBONUCLEOTIDE REDUCTASE"/>
    <property type="match status" value="1"/>
</dbReference>
<dbReference type="Gene3D" id="3.10.28.10">
    <property type="entry name" value="Homing endonucleases"/>
    <property type="match status" value="1"/>
</dbReference>
<dbReference type="CDD" id="cd02888">
    <property type="entry name" value="RNR_II_dimer"/>
    <property type="match status" value="1"/>
</dbReference>
<dbReference type="SMART" id="SM00306">
    <property type="entry name" value="HintN"/>
    <property type="match status" value="1"/>
</dbReference>
<evidence type="ECO:0000256" key="3">
    <source>
        <dbReference type="ARBA" id="ARBA00012274"/>
    </source>
</evidence>
<dbReference type="RefSeq" id="WP_130348502.1">
    <property type="nucleotide sequence ID" value="NZ_SGWQ01000016.1"/>
</dbReference>
<comment type="caution">
    <text evidence="18">The sequence shown here is derived from an EMBL/GenBank/DDBJ whole genome shotgun (WGS) entry which is preliminary data.</text>
</comment>
<dbReference type="GO" id="GO:0071897">
    <property type="term" value="P:DNA biosynthetic process"/>
    <property type="evidence" value="ECO:0007669"/>
    <property type="project" value="UniProtKB-KW"/>
</dbReference>
<dbReference type="GO" id="GO:0016539">
    <property type="term" value="P:intein-mediated protein splicing"/>
    <property type="evidence" value="ECO:0007669"/>
    <property type="project" value="InterPro"/>
</dbReference>
<evidence type="ECO:0000313" key="18">
    <source>
        <dbReference type="EMBL" id="RZS30581.1"/>
    </source>
</evidence>
<dbReference type="InterPro" id="IPR006142">
    <property type="entry name" value="INTEIN"/>
</dbReference>
<evidence type="ECO:0000256" key="4">
    <source>
        <dbReference type="ARBA" id="ARBA00014409"/>
    </source>
</evidence>
<organism evidence="18 19">
    <name type="scientific">Herbihabitans rhizosphaerae</name>
    <dbReference type="NCBI Taxonomy" id="1872711"/>
    <lineage>
        <taxon>Bacteria</taxon>
        <taxon>Bacillati</taxon>
        <taxon>Actinomycetota</taxon>
        <taxon>Actinomycetes</taxon>
        <taxon>Pseudonocardiales</taxon>
        <taxon>Pseudonocardiaceae</taxon>
        <taxon>Herbihabitans</taxon>
    </lineage>
</organism>
<keyword evidence="12 15" id="KW-0170">Cobalt</keyword>
<dbReference type="EC" id="1.17.4.1" evidence="3 15"/>
<dbReference type="NCBIfam" id="NF005122">
    <property type="entry name" value="PRK06556.1"/>
    <property type="match status" value="1"/>
</dbReference>
<evidence type="ECO:0000256" key="14">
    <source>
        <dbReference type="ARBA" id="ARBA00047754"/>
    </source>
</evidence>
<evidence type="ECO:0000256" key="16">
    <source>
        <dbReference type="SAM" id="MobiDB-lite"/>
    </source>
</evidence>
<dbReference type="PRINTS" id="PR00379">
    <property type="entry name" value="INTEIN"/>
</dbReference>
<evidence type="ECO:0000256" key="8">
    <source>
        <dbReference type="ARBA" id="ARBA00022813"/>
    </source>
</evidence>
<dbReference type="NCBIfam" id="TIGR01445">
    <property type="entry name" value="intein_Nterm"/>
    <property type="match status" value="1"/>
</dbReference>
<evidence type="ECO:0000256" key="9">
    <source>
        <dbReference type="ARBA" id="ARBA00023000"/>
    </source>
</evidence>
<keyword evidence="7 15" id="KW-0547">Nucleotide-binding</keyword>
<dbReference type="InterPro" id="IPR004860">
    <property type="entry name" value="LAGLIDADG_dom"/>
</dbReference>
<evidence type="ECO:0000313" key="19">
    <source>
        <dbReference type="Proteomes" id="UP000294257"/>
    </source>
</evidence>
<dbReference type="CDD" id="cd00081">
    <property type="entry name" value="Hint"/>
    <property type="match status" value="1"/>
</dbReference>
<dbReference type="Proteomes" id="UP000294257">
    <property type="component" value="Unassembled WGS sequence"/>
</dbReference>
<evidence type="ECO:0000256" key="5">
    <source>
        <dbReference type="ARBA" id="ARBA00022628"/>
    </source>
</evidence>
<dbReference type="Pfam" id="PF08471">
    <property type="entry name" value="Ribonuc_red_2_N"/>
    <property type="match status" value="1"/>
</dbReference>
<keyword evidence="8" id="KW-0068">Autocatalytic cleavage</keyword>
<evidence type="ECO:0000256" key="1">
    <source>
        <dbReference type="ARBA" id="ARBA00001922"/>
    </source>
</evidence>
<evidence type="ECO:0000256" key="7">
    <source>
        <dbReference type="ARBA" id="ARBA00022741"/>
    </source>
</evidence>
<keyword evidence="19" id="KW-1185">Reference proteome</keyword>
<dbReference type="Pfam" id="PF12637">
    <property type="entry name" value="TSCPD"/>
    <property type="match status" value="1"/>
</dbReference>
<evidence type="ECO:0000256" key="10">
    <source>
        <dbReference type="ARBA" id="ARBA00023002"/>
    </source>
</evidence>
<dbReference type="InterPro" id="IPR030934">
    <property type="entry name" value="Intein_C"/>
</dbReference>
<keyword evidence="5 15" id="KW-0846">Cobalamin</keyword>